<dbReference type="EMBL" id="HG793138">
    <property type="protein sequence ID" value="CRL21256.1"/>
    <property type="molecule type" value="Genomic_DNA"/>
</dbReference>
<gene>
    <name evidence="1" type="ORF">PCAMFM013_S005g000420</name>
</gene>
<dbReference type="InterPro" id="IPR009003">
    <property type="entry name" value="Peptidase_S1_PA"/>
</dbReference>
<keyword evidence="2" id="KW-1185">Reference proteome</keyword>
<dbReference type="STRING" id="1429867.A0A0G4P4L0"/>
<evidence type="ECO:0000313" key="2">
    <source>
        <dbReference type="Proteomes" id="UP000053732"/>
    </source>
</evidence>
<accession>A0A0G4P4L0</accession>
<evidence type="ECO:0000313" key="1">
    <source>
        <dbReference type="EMBL" id="CRL21256.1"/>
    </source>
</evidence>
<dbReference type="AlphaFoldDB" id="A0A0G4P4L0"/>
<dbReference type="Proteomes" id="UP000053732">
    <property type="component" value="Unassembled WGS sequence"/>
</dbReference>
<protein>
    <submittedName>
        <fullName evidence="1">Str. FM013</fullName>
    </submittedName>
</protein>
<sequence length="449" mass="50417">MSKLPWEDWKLLPCHREDAVFSKWSLVRDTILKRIDLRLVDRIGCYRVGASYSSRRTHPTILIFGHHAKRPNTIEKSLKVINEILESHDLSDVRVEFIEDRTSGYSDDDEAKETGVFDQRVIQFPSMPGQSLSLEENSESSGTLGGFFELKLPSPQEPKVVAITCFHVLNPTEVGKTATTKARIQRWREEGIQPDDQEASNLKVYHPSPRMIREKTRALKKEVSSIQTPSYILWDELAANDQPLRKGDKMMYEGAKQQMLDCKAFIQGLKDFDPGFGRVWAASGFRVRQALTIDGGRHKKPTSCDWALIEVPDERVSSNTTPDGHVLKRSPVPNNLDNVRLCLWGQKSGYSEGDYYSLQDAAVKHAMIEGKEVSVPTVEHTVIPSDTQSGFFAKPGDSGSLVYTKGSHVVVGLLFAGNVVKPRTSMFTHIHDLIADIKSITGATEIRLR</sequence>
<name>A0A0G4P4L0_PENC3</name>
<reference evidence="1 2" key="1">
    <citation type="journal article" date="2014" name="Nat. Commun.">
        <title>Multiple recent horizontal transfers of a large genomic region in cheese making fungi.</title>
        <authorList>
            <person name="Cheeseman K."/>
            <person name="Ropars J."/>
            <person name="Renault P."/>
            <person name="Dupont J."/>
            <person name="Gouzy J."/>
            <person name="Branca A."/>
            <person name="Abraham A.L."/>
            <person name="Ceppi M."/>
            <person name="Conseiller E."/>
            <person name="Debuchy R."/>
            <person name="Malagnac F."/>
            <person name="Goarin A."/>
            <person name="Silar P."/>
            <person name="Lacoste S."/>
            <person name="Sallet E."/>
            <person name="Bensimon A."/>
            <person name="Giraud T."/>
            <person name="Brygoo Y."/>
        </authorList>
    </citation>
    <scope>NUCLEOTIDE SEQUENCE [LARGE SCALE GENOMIC DNA]</scope>
    <source>
        <strain evidence="2">FM 013</strain>
    </source>
</reference>
<dbReference type="SUPFAM" id="SSF50494">
    <property type="entry name" value="Trypsin-like serine proteases"/>
    <property type="match status" value="1"/>
</dbReference>
<proteinExistence type="predicted"/>
<organism evidence="1 2">
    <name type="scientific">Penicillium camemberti (strain FM 013)</name>
    <dbReference type="NCBI Taxonomy" id="1429867"/>
    <lineage>
        <taxon>Eukaryota</taxon>
        <taxon>Fungi</taxon>
        <taxon>Dikarya</taxon>
        <taxon>Ascomycota</taxon>
        <taxon>Pezizomycotina</taxon>
        <taxon>Eurotiomycetes</taxon>
        <taxon>Eurotiomycetidae</taxon>
        <taxon>Eurotiales</taxon>
        <taxon>Aspergillaceae</taxon>
        <taxon>Penicillium</taxon>
    </lineage>
</organism>